<accession>A0A024X7T6</accession>
<keyword evidence="1" id="KW-0812">Transmembrane</keyword>
<dbReference type="AlphaFoldDB" id="A0A024X7T6"/>
<keyword evidence="1" id="KW-1133">Transmembrane helix</keyword>
<gene>
    <name evidence="2" type="ORF">PFMC_02630</name>
</gene>
<dbReference type="Proteomes" id="UP000030694">
    <property type="component" value="Unassembled WGS sequence"/>
</dbReference>
<evidence type="ECO:0000313" key="2">
    <source>
        <dbReference type="EMBL" id="ETW61539.1"/>
    </source>
</evidence>
<feature type="transmembrane region" description="Helical" evidence="1">
    <location>
        <begin position="48"/>
        <end position="67"/>
    </location>
</feature>
<keyword evidence="1" id="KW-0472">Membrane</keyword>
<name>A0A024X7T6_PLAFC</name>
<evidence type="ECO:0000256" key="1">
    <source>
        <dbReference type="SAM" id="Phobius"/>
    </source>
</evidence>
<dbReference type="EMBL" id="KI927514">
    <property type="protein sequence ID" value="ETW61539.1"/>
    <property type="molecule type" value="Genomic_DNA"/>
</dbReference>
<reference evidence="2 3" key="1">
    <citation type="submission" date="2013-02" db="EMBL/GenBank/DDBJ databases">
        <title>The Genome Annotation of Plasmodium falciparum CAMP/Malaysia.</title>
        <authorList>
            <consortium name="The Broad Institute Genome Sequencing Platform"/>
            <consortium name="The Broad Institute Genome Sequencing Center for Infectious Disease"/>
            <person name="Neafsey D."/>
            <person name="Hoffman S."/>
            <person name="Volkman S."/>
            <person name="Rosenthal P."/>
            <person name="Walker B."/>
            <person name="Young S.K."/>
            <person name="Zeng Q."/>
            <person name="Gargeya S."/>
            <person name="Fitzgerald M."/>
            <person name="Haas B."/>
            <person name="Abouelleil A."/>
            <person name="Allen A.W."/>
            <person name="Alvarado L."/>
            <person name="Arachchi H.M."/>
            <person name="Berlin A.M."/>
            <person name="Chapman S.B."/>
            <person name="Gainer-Dewar J."/>
            <person name="Goldberg J."/>
            <person name="Griggs A."/>
            <person name="Gujja S."/>
            <person name="Hansen M."/>
            <person name="Howarth C."/>
            <person name="Imamovic A."/>
            <person name="Ireland A."/>
            <person name="Larimer J."/>
            <person name="McCowan C."/>
            <person name="Murphy C."/>
            <person name="Pearson M."/>
            <person name="Poon T.W."/>
            <person name="Priest M."/>
            <person name="Roberts A."/>
            <person name="Saif S."/>
            <person name="Shea T."/>
            <person name="Sisk P."/>
            <person name="Sykes S."/>
            <person name="Wortman J."/>
            <person name="Nusbaum C."/>
            <person name="Birren B."/>
        </authorList>
    </citation>
    <scope>NUCLEOTIDE SEQUENCE [LARGE SCALE GENOMIC DNA]</scope>
    <source>
        <strain evidence="2 3">CAMP/Malaysia</strain>
    </source>
</reference>
<feature type="transmembrane region" description="Helical" evidence="1">
    <location>
        <begin position="7"/>
        <end position="28"/>
    </location>
</feature>
<organism evidence="2 3">
    <name type="scientific">Plasmodium falciparum (isolate Camp / Malaysia)</name>
    <dbReference type="NCBI Taxonomy" id="5835"/>
    <lineage>
        <taxon>Eukaryota</taxon>
        <taxon>Sar</taxon>
        <taxon>Alveolata</taxon>
        <taxon>Apicomplexa</taxon>
        <taxon>Aconoidasida</taxon>
        <taxon>Haemosporida</taxon>
        <taxon>Plasmodiidae</taxon>
        <taxon>Plasmodium</taxon>
        <taxon>Plasmodium (Laverania)</taxon>
    </lineage>
</organism>
<reference evidence="2 3" key="2">
    <citation type="submission" date="2013-02" db="EMBL/GenBank/DDBJ databases">
        <title>The Genome Sequence of Plasmodium falciparum CAMP/Malaysia.</title>
        <authorList>
            <consortium name="The Broad Institute Genome Sequencing Platform"/>
            <consortium name="The Broad Institute Genome Sequencing Center for Infectious Disease"/>
            <person name="Neafsey D."/>
            <person name="Cheeseman I."/>
            <person name="Volkman S."/>
            <person name="Adams J."/>
            <person name="Walker B."/>
            <person name="Young S.K."/>
            <person name="Zeng Q."/>
            <person name="Gargeya S."/>
            <person name="Fitzgerald M."/>
            <person name="Haas B."/>
            <person name="Abouelleil A."/>
            <person name="Alvarado L."/>
            <person name="Arachchi H.M."/>
            <person name="Berlin A.M."/>
            <person name="Chapman S.B."/>
            <person name="Dewar J."/>
            <person name="Goldberg J."/>
            <person name="Griggs A."/>
            <person name="Gujja S."/>
            <person name="Hansen M."/>
            <person name="Howarth C."/>
            <person name="Imamovic A."/>
            <person name="Larimer J."/>
            <person name="McCowan C."/>
            <person name="Murphy C."/>
            <person name="Neiman D."/>
            <person name="Pearson M."/>
            <person name="Priest M."/>
            <person name="Roberts A."/>
            <person name="Saif S."/>
            <person name="Shea T."/>
            <person name="Sisk P."/>
            <person name="Sykes S."/>
            <person name="Wortman J."/>
            <person name="Nusbaum C."/>
            <person name="Birren B."/>
        </authorList>
    </citation>
    <scope>NUCLEOTIDE SEQUENCE [LARGE SCALE GENOMIC DNA]</scope>
    <source>
        <strain evidence="2 3">CAMP/Malaysia</strain>
    </source>
</reference>
<proteinExistence type="predicted"/>
<evidence type="ECO:0000313" key="3">
    <source>
        <dbReference type="Proteomes" id="UP000030694"/>
    </source>
</evidence>
<sequence>MKYSIHGIVFLDHLFYNITLYFFPNNFLLNPFYNLIKYLYHCYKANTLYLLKIYVYLYMCMSIYVCPKYHIHNKKQKYIYICNISLQLRKTK</sequence>
<protein>
    <submittedName>
        <fullName evidence="2">Uncharacterized protein</fullName>
    </submittedName>
</protein>